<keyword evidence="2 7" id="KW-0349">Heme</keyword>
<dbReference type="PROSITE" id="PS00086">
    <property type="entry name" value="CYTOCHROME_P450"/>
    <property type="match status" value="1"/>
</dbReference>
<accession>A0A7W7LB32</accession>
<evidence type="ECO:0000256" key="7">
    <source>
        <dbReference type="RuleBase" id="RU000461"/>
    </source>
</evidence>
<evidence type="ECO:0000313" key="9">
    <source>
        <dbReference type="EMBL" id="MBB4886391.1"/>
    </source>
</evidence>
<dbReference type="InterPro" id="IPR036396">
    <property type="entry name" value="Cyt_P450_sf"/>
</dbReference>
<dbReference type="InterPro" id="IPR017972">
    <property type="entry name" value="Cyt_P450_CS"/>
</dbReference>
<sequence>MTEAVSFPQERSCPYHPPTGYQPLLEEGPVSRVKLYDGREAWVVTGHAEARQLLTDERLSSVRENPAFPVTSPRFAAIPLEQRRTPLLGTDGPEQHAQRRMLMPRFTNQRVGDLRPHIQQLVDTLLDDMVEKGPTADLVTQFALPLSSSVICALLGVPYSDREFFEEQSSLLLRATTGEEAAGAAVQLMTYMGELIARKESEPGDDLLDTLVAHMRAGELERQDAVSLAIFMLIAGHESTASMITLGTLTLLEHPEQLAALRADDSLFPNAVNELLRFLSIVEGLARVATKEIEIGGVVIRPDDAVFFATSLVNRDPAVYPAPDELDLTRSARHHITFGHGIHLCLGHNLARVEMEIALRALFARLPDLRLAGPVDQIPFAPGDTIQGPLSLPIVW</sequence>
<evidence type="ECO:0000256" key="5">
    <source>
        <dbReference type="ARBA" id="ARBA00023004"/>
    </source>
</evidence>
<dbReference type="InterPro" id="IPR001128">
    <property type="entry name" value="Cyt_P450"/>
</dbReference>
<proteinExistence type="inferred from homology"/>
<dbReference type="RefSeq" id="WP_229822388.1">
    <property type="nucleotide sequence ID" value="NZ_BMRW01000004.1"/>
</dbReference>
<keyword evidence="3 7" id="KW-0479">Metal-binding</keyword>
<dbReference type="PANTHER" id="PTHR46696">
    <property type="entry name" value="P450, PUTATIVE (EUROFUNG)-RELATED"/>
    <property type="match status" value="1"/>
</dbReference>
<dbReference type="Pfam" id="PF00067">
    <property type="entry name" value="p450"/>
    <property type="match status" value="1"/>
</dbReference>
<evidence type="ECO:0000256" key="6">
    <source>
        <dbReference type="ARBA" id="ARBA00023033"/>
    </source>
</evidence>
<dbReference type="GO" id="GO:0005506">
    <property type="term" value="F:iron ion binding"/>
    <property type="evidence" value="ECO:0007669"/>
    <property type="project" value="InterPro"/>
</dbReference>
<keyword evidence="4 7" id="KW-0560">Oxidoreductase</keyword>
<dbReference type="FunFam" id="1.10.630.10:FF:000018">
    <property type="entry name" value="Cytochrome P450 monooxygenase"/>
    <property type="match status" value="1"/>
</dbReference>
<dbReference type="PANTHER" id="PTHR46696:SF1">
    <property type="entry name" value="CYTOCHROME P450 YJIB-RELATED"/>
    <property type="match status" value="1"/>
</dbReference>
<dbReference type="Gene3D" id="1.10.630.10">
    <property type="entry name" value="Cytochrome P450"/>
    <property type="match status" value="1"/>
</dbReference>
<reference evidence="9 10" key="1">
    <citation type="submission" date="2020-08" db="EMBL/GenBank/DDBJ databases">
        <title>Genomic Encyclopedia of Type Strains, Phase III (KMG-III): the genomes of soil and plant-associated and newly described type strains.</title>
        <authorList>
            <person name="Whitman W."/>
        </authorList>
    </citation>
    <scope>NUCLEOTIDE SEQUENCE [LARGE SCALE GENOMIC DNA]</scope>
    <source>
        <strain evidence="9 10">CECT 3265</strain>
    </source>
</reference>
<dbReference type="SUPFAM" id="SSF48264">
    <property type="entry name" value="Cytochrome P450"/>
    <property type="match status" value="1"/>
</dbReference>
<dbReference type="EC" id="1.14.15.11" evidence="9"/>
<evidence type="ECO:0000256" key="4">
    <source>
        <dbReference type="ARBA" id="ARBA00023002"/>
    </source>
</evidence>
<feature type="region of interest" description="Disordered" evidence="8">
    <location>
        <begin position="1"/>
        <end position="20"/>
    </location>
</feature>
<evidence type="ECO:0000256" key="8">
    <source>
        <dbReference type="SAM" id="MobiDB-lite"/>
    </source>
</evidence>
<dbReference type="PRINTS" id="PR00359">
    <property type="entry name" value="BP450"/>
</dbReference>
<dbReference type="InterPro" id="IPR002397">
    <property type="entry name" value="Cyt_P450_B"/>
</dbReference>
<keyword evidence="10" id="KW-1185">Reference proteome</keyword>
<organism evidence="9 10">
    <name type="scientific">Streptomyces netropsis</name>
    <name type="common">Streptoverticillium netropsis</name>
    <dbReference type="NCBI Taxonomy" id="55404"/>
    <lineage>
        <taxon>Bacteria</taxon>
        <taxon>Bacillati</taxon>
        <taxon>Actinomycetota</taxon>
        <taxon>Actinomycetes</taxon>
        <taxon>Kitasatosporales</taxon>
        <taxon>Streptomycetaceae</taxon>
        <taxon>Streptomyces</taxon>
    </lineage>
</organism>
<keyword evidence="6 7" id="KW-0503">Monooxygenase</keyword>
<comment type="similarity">
    <text evidence="1 7">Belongs to the cytochrome P450 family.</text>
</comment>
<evidence type="ECO:0000256" key="1">
    <source>
        <dbReference type="ARBA" id="ARBA00010617"/>
    </source>
</evidence>
<dbReference type="EMBL" id="JACHJG010000004">
    <property type="protein sequence ID" value="MBB4886391.1"/>
    <property type="molecule type" value="Genomic_DNA"/>
</dbReference>
<dbReference type="AlphaFoldDB" id="A0A7W7LB32"/>
<dbReference type="GO" id="GO:0016705">
    <property type="term" value="F:oxidoreductase activity, acting on paired donors, with incorporation or reduction of molecular oxygen"/>
    <property type="evidence" value="ECO:0007669"/>
    <property type="project" value="InterPro"/>
</dbReference>
<gene>
    <name evidence="9" type="ORF">FHS38_002424</name>
</gene>
<evidence type="ECO:0000313" key="10">
    <source>
        <dbReference type="Proteomes" id="UP000556436"/>
    </source>
</evidence>
<keyword evidence="5 7" id="KW-0408">Iron</keyword>
<comment type="caution">
    <text evidence="9">The sequence shown here is derived from an EMBL/GenBank/DDBJ whole genome shotgun (WGS) entry which is preliminary data.</text>
</comment>
<dbReference type="CDD" id="cd11030">
    <property type="entry name" value="CYP105-like"/>
    <property type="match status" value="1"/>
</dbReference>
<dbReference type="GO" id="GO:0020037">
    <property type="term" value="F:heme binding"/>
    <property type="evidence" value="ECO:0007669"/>
    <property type="project" value="InterPro"/>
</dbReference>
<dbReference type="Proteomes" id="UP000556436">
    <property type="component" value="Unassembled WGS sequence"/>
</dbReference>
<name>A0A7W7LB32_STRNE</name>
<evidence type="ECO:0000256" key="3">
    <source>
        <dbReference type="ARBA" id="ARBA00022723"/>
    </source>
</evidence>
<dbReference type="GO" id="GO:0004497">
    <property type="term" value="F:monooxygenase activity"/>
    <property type="evidence" value="ECO:0007669"/>
    <property type="project" value="UniProtKB-KW"/>
</dbReference>
<evidence type="ECO:0000256" key="2">
    <source>
        <dbReference type="ARBA" id="ARBA00022617"/>
    </source>
</evidence>
<dbReference type="PRINTS" id="PR00385">
    <property type="entry name" value="P450"/>
</dbReference>
<protein>
    <submittedName>
        <fullName evidence="9">Pentalenic acid synthase</fullName>
        <ecNumber evidence="9">1.14.15.11</ecNumber>
    </submittedName>
</protein>